<comment type="caution">
    <text evidence="7">The sequence shown here is derived from an EMBL/GenBank/DDBJ whole genome shotgun (WGS) entry which is preliminary data.</text>
</comment>
<dbReference type="InterPro" id="IPR039424">
    <property type="entry name" value="SBP_5"/>
</dbReference>
<feature type="chain" id="PRO_5044859916" evidence="5">
    <location>
        <begin position="21"/>
        <end position="534"/>
    </location>
</feature>
<dbReference type="Proteomes" id="UP001183607">
    <property type="component" value="Unassembled WGS sequence"/>
</dbReference>
<dbReference type="PIRSF" id="PIRSF002741">
    <property type="entry name" value="MppA"/>
    <property type="match status" value="1"/>
</dbReference>
<dbReference type="Gene3D" id="3.90.76.10">
    <property type="entry name" value="Dipeptide-binding Protein, Domain 1"/>
    <property type="match status" value="1"/>
</dbReference>
<name>A0ABD5E3S2_9ACTN</name>
<dbReference type="AlphaFoldDB" id="A0ABD5E3S2"/>
<evidence type="ECO:0000256" key="4">
    <source>
        <dbReference type="ARBA" id="ARBA00022729"/>
    </source>
</evidence>
<proteinExistence type="inferred from homology"/>
<accession>A0ABD5E3S2</accession>
<comment type="subcellular location">
    <subcellularLocation>
        <location evidence="1">Cell envelope</location>
    </subcellularLocation>
</comment>
<evidence type="ECO:0000256" key="1">
    <source>
        <dbReference type="ARBA" id="ARBA00004196"/>
    </source>
</evidence>
<dbReference type="PROSITE" id="PS51257">
    <property type="entry name" value="PROKAR_LIPOPROTEIN"/>
    <property type="match status" value="1"/>
</dbReference>
<dbReference type="SUPFAM" id="SSF53850">
    <property type="entry name" value="Periplasmic binding protein-like II"/>
    <property type="match status" value="1"/>
</dbReference>
<dbReference type="PANTHER" id="PTHR30290">
    <property type="entry name" value="PERIPLASMIC BINDING COMPONENT OF ABC TRANSPORTER"/>
    <property type="match status" value="1"/>
</dbReference>
<evidence type="ECO:0000313" key="7">
    <source>
        <dbReference type="EMBL" id="MDT0415994.1"/>
    </source>
</evidence>
<dbReference type="Gene3D" id="3.10.105.10">
    <property type="entry name" value="Dipeptide-binding Protein, Domain 3"/>
    <property type="match status" value="1"/>
</dbReference>
<dbReference type="InterPro" id="IPR000914">
    <property type="entry name" value="SBP_5_dom"/>
</dbReference>
<dbReference type="RefSeq" id="WP_043256533.1">
    <property type="nucleotide sequence ID" value="NZ_JAVRER010000012.1"/>
</dbReference>
<evidence type="ECO:0000256" key="3">
    <source>
        <dbReference type="ARBA" id="ARBA00022448"/>
    </source>
</evidence>
<organism evidence="7 8">
    <name type="scientific">Streptomyces evansiae</name>
    <dbReference type="NCBI Taxonomy" id="3075535"/>
    <lineage>
        <taxon>Bacteria</taxon>
        <taxon>Bacillati</taxon>
        <taxon>Actinomycetota</taxon>
        <taxon>Actinomycetes</taxon>
        <taxon>Kitasatosporales</taxon>
        <taxon>Streptomycetaceae</taxon>
        <taxon>Streptomyces</taxon>
    </lineage>
</organism>
<dbReference type="Gene3D" id="3.40.190.10">
    <property type="entry name" value="Periplasmic binding protein-like II"/>
    <property type="match status" value="1"/>
</dbReference>
<dbReference type="FunFam" id="3.10.105.10:FF:000012">
    <property type="entry name" value="Peptide/nickel transport system substrate-binding protein"/>
    <property type="match status" value="1"/>
</dbReference>
<dbReference type="Pfam" id="PF00496">
    <property type="entry name" value="SBP_bac_5"/>
    <property type="match status" value="1"/>
</dbReference>
<evidence type="ECO:0000313" key="8">
    <source>
        <dbReference type="Proteomes" id="UP001183607"/>
    </source>
</evidence>
<sequence>MNRKTWVLPSLIGLLAPVLAGCGGLTGSDDKDKPIVVGTSDVFSVSKDIPAPLDPAYSYDISSWNLLRQTVEPLMRIPRGGGAPTPEAAQECSFTDAGQQRYVCKLRSGLQFSNGRPITSKTFKYSIERVVRISADSGVKSLLTNIDTIQTPSDHEIVFLLKTPDATFPYKLSTPTAGAVDPELYPKDKLRPGFTLDGSGPYTVKLETEGSTMTNAAFTRNPKYKGSIKVENDRIDLRPYKDGKGLGAAVADGQIDMVVKGLTTGESEKWLADPPEHVGVTELPALEIRYLAFDTDDPLVTKPVRQAMAHLIDRGQIASEVYGTSAEPLYSLVPQGVAGHSNSFFNVYGEPSVSKARKVLSDAGVTTPVKLTLNYATDHYGARTKGEFEVLKKQLNASGLFDVDIKGRPWIVHKPEEQKGKYEVYGMGWFPDFPDPDSFIAPFLDKPNFLNSPYDNKRIRKELIPDSRRAADRLSTANGSLQKIQDLVAEDVPFLPLWQGKQYVAARDDITGVEWSLSASSILQLWELDRGVGS</sequence>
<gene>
    <name evidence="7" type="ORF">RM574_10875</name>
</gene>
<keyword evidence="4 5" id="KW-0732">Signal</keyword>
<evidence type="ECO:0000256" key="2">
    <source>
        <dbReference type="ARBA" id="ARBA00005695"/>
    </source>
</evidence>
<dbReference type="EMBL" id="JAVRER010000012">
    <property type="protein sequence ID" value="MDT0415994.1"/>
    <property type="molecule type" value="Genomic_DNA"/>
</dbReference>
<dbReference type="GO" id="GO:0042597">
    <property type="term" value="C:periplasmic space"/>
    <property type="evidence" value="ECO:0007669"/>
    <property type="project" value="UniProtKB-ARBA"/>
</dbReference>
<comment type="similarity">
    <text evidence="2">Belongs to the bacterial solute-binding protein 5 family.</text>
</comment>
<feature type="signal peptide" evidence="5">
    <location>
        <begin position="1"/>
        <end position="20"/>
    </location>
</feature>
<feature type="domain" description="Solute-binding protein family 5" evidence="6">
    <location>
        <begin position="84"/>
        <end position="448"/>
    </location>
</feature>
<dbReference type="InterPro" id="IPR030678">
    <property type="entry name" value="Peptide/Ni-bd"/>
</dbReference>
<evidence type="ECO:0000259" key="6">
    <source>
        <dbReference type="Pfam" id="PF00496"/>
    </source>
</evidence>
<evidence type="ECO:0000256" key="5">
    <source>
        <dbReference type="SAM" id="SignalP"/>
    </source>
</evidence>
<keyword evidence="3" id="KW-0813">Transport</keyword>
<dbReference type="GO" id="GO:0030313">
    <property type="term" value="C:cell envelope"/>
    <property type="evidence" value="ECO:0007669"/>
    <property type="project" value="UniProtKB-SubCell"/>
</dbReference>
<reference evidence="8" key="1">
    <citation type="submission" date="2023-07" db="EMBL/GenBank/DDBJ databases">
        <title>30 novel species of actinomycetes from the DSMZ collection.</title>
        <authorList>
            <person name="Nouioui I."/>
        </authorList>
    </citation>
    <scope>NUCLEOTIDE SEQUENCE [LARGE SCALE GENOMIC DNA]</scope>
    <source>
        <strain evidence="8">DSM 41982</strain>
    </source>
</reference>
<protein>
    <submittedName>
        <fullName evidence="7">ABC transporter substrate-binding protein</fullName>
    </submittedName>
</protein>
<dbReference type="PANTHER" id="PTHR30290:SF10">
    <property type="entry name" value="PERIPLASMIC OLIGOPEPTIDE-BINDING PROTEIN-RELATED"/>
    <property type="match status" value="1"/>
</dbReference>